<dbReference type="InterPro" id="IPR036259">
    <property type="entry name" value="MFS_trans_sf"/>
</dbReference>
<comment type="caution">
    <text evidence="7">The sequence shown here is derived from an EMBL/GenBank/DDBJ whole genome shotgun (WGS) entry which is preliminary data.</text>
</comment>
<keyword evidence="3 5" id="KW-1133">Transmembrane helix</keyword>
<feature type="transmembrane region" description="Helical" evidence="5">
    <location>
        <begin position="521"/>
        <end position="543"/>
    </location>
</feature>
<feature type="transmembrane region" description="Helical" evidence="5">
    <location>
        <begin position="398"/>
        <end position="419"/>
    </location>
</feature>
<protein>
    <recommendedName>
        <fullName evidence="6">Major facilitator superfamily (MFS) profile domain-containing protein</fullName>
    </recommendedName>
</protein>
<organism evidence="7 8">
    <name type="scientific">Staphylotrichum longicolle</name>
    <dbReference type="NCBI Taxonomy" id="669026"/>
    <lineage>
        <taxon>Eukaryota</taxon>
        <taxon>Fungi</taxon>
        <taxon>Dikarya</taxon>
        <taxon>Ascomycota</taxon>
        <taxon>Pezizomycotina</taxon>
        <taxon>Sordariomycetes</taxon>
        <taxon>Sordariomycetidae</taxon>
        <taxon>Sordariales</taxon>
        <taxon>Chaetomiaceae</taxon>
        <taxon>Staphylotrichum</taxon>
    </lineage>
</organism>
<evidence type="ECO:0000259" key="6">
    <source>
        <dbReference type="PROSITE" id="PS50850"/>
    </source>
</evidence>
<feature type="transmembrane region" description="Helical" evidence="5">
    <location>
        <begin position="234"/>
        <end position="256"/>
    </location>
</feature>
<feature type="transmembrane region" description="Helical" evidence="5">
    <location>
        <begin position="302"/>
        <end position="324"/>
    </location>
</feature>
<dbReference type="InterPro" id="IPR011701">
    <property type="entry name" value="MFS"/>
</dbReference>
<keyword evidence="4 5" id="KW-0472">Membrane</keyword>
<dbReference type="PROSITE" id="PS50850">
    <property type="entry name" value="MFS"/>
    <property type="match status" value="1"/>
</dbReference>
<feature type="transmembrane region" description="Helical" evidence="5">
    <location>
        <begin position="46"/>
        <end position="64"/>
    </location>
</feature>
<evidence type="ECO:0000256" key="3">
    <source>
        <dbReference type="ARBA" id="ARBA00022989"/>
    </source>
</evidence>
<feature type="transmembrane region" description="Helical" evidence="5">
    <location>
        <begin position="262"/>
        <end position="281"/>
    </location>
</feature>
<feature type="transmembrane region" description="Helical" evidence="5">
    <location>
        <begin position="159"/>
        <end position="180"/>
    </location>
</feature>
<name>A0AAD4I248_9PEZI</name>
<feature type="transmembrane region" description="Helical" evidence="5">
    <location>
        <begin position="127"/>
        <end position="147"/>
    </location>
</feature>
<dbReference type="GO" id="GO:0005886">
    <property type="term" value="C:plasma membrane"/>
    <property type="evidence" value="ECO:0007669"/>
    <property type="project" value="TreeGrafter"/>
</dbReference>
<dbReference type="SUPFAM" id="SSF103473">
    <property type="entry name" value="MFS general substrate transporter"/>
    <property type="match status" value="1"/>
</dbReference>
<evidence type="ECO:0000313" key="7">
    <source>
        <dbReference type="EMBL" id="KAG7291976.1"/>
    </source>
</evidence>
<keyword evidence="2 5" id="KW-0812">Transmembrane</keyword>
<feature type="transmembrane region" description="Helical" evidence="5">
    <location>
        <begin position="373"/>
        <end position="392"/>
    </location>
</feature>
<evidence type="ECO:0000256" key="5">
    <source>
        <dbReference type="SAM" id="Phobius"/>
    </source>
</evidence>
<dbReference type="PANTHER" id="PTHR23501">
    <property type="entry name" value="MAJOR FACILITATOR SUPERFAMILY"/>
    <property type="match status" value="1"/>
</dbReference>
<evidence type="ECO:0000256" key="4">
    <source>
        <dbReference type="ARBA" id="ARBA00023136"/>
    </source>
</evidence>
<sequence>MAPDIDEKQSDSSHAQAQHVSMVPIEDEAHQGDVQINLSWRSWVEIMAQVYVVVAAGSVIAFIIRDVGDASLAGWIIQGPLLMQSVLSPIVGRLSDVLDRKSLATIPPLIAFAGAVVSARATNMNMLIGGGILIGTTLSTISIVQAIPSEILPLKYRALANGFAFVGGAVGGLVGGMGAGAVTNANADGWRYIFWMQAAFHGATALGLYAFYWPQKVERPKFTMREIFWSIDPVGSFLFVTGATLVLLAMDWAAGAYHWSDAHVAAPLGIGLALFVLFGLYEWKGRTDGLVAHVFFKRDHNFALSVFAFAVEGWIFYSAVNAITPQLVLNLGFEDNAWSISVRQLSYSLTTLLFSLVVTWWSTRFKDLKTPLLVTWMFFLVATILYAAFQPAWNHVQIGINIIAAIGQSGPLTLLVAAVQFSVPHAFLSTATGLAFSARAIGGAFGSAVLDAIINGRLASHYAPWAVGGRDGGGAAERERARAAGGAGGGGHGAVVEGATQAVWAAAVGESRVQYAAAYRLAWSSIIPFVVLATVAIVCMRGVGELMTDKVEATVERVGKGEEKAV</sequence>
<comment type="subcellular location">
    <subcellularLocation>
        <location evidence="1">Membrane</location>
        <topology evidence="1">Multi-pass membrane protein</topology>
    </subcellularLocation>
</comment>
<dbReference type="Gene3D" id="1.20.1250.20">
    <property type="entry name" value="MFS general substrate transporter like domains"/>
    <property type="match status" value="1"/>
</dbReference>
<feature type="domain" description="Major facilitator superfamily (MFS) profile" evidence="6">
    <location>
        <begin position="35"/>
        <end position="551"/>
    </location>
</feature>
<accession>A0AAD4I248</accession>
<evidence type="ECO:0000256" key="2">
    <source>
        <dbReference type="ARBA" id="ARBA00022692"/>
    </source>
</evidence>
<proteinExistence type="predicted"/>
<reference evidence="7" key="1">
    <citation type="submission" date="2023-02" db="EMBL/GenBank/DDBJ databases">
        <authorList>
            <person name="Palmer J.M."/>
        </authorList>
    </citation>
    <scope>NUCLEOTIDE SEQUENCE</scope>
    <source>
        <strain evidence="7">FW57</strain>
    </source>
</reference>
<dbReference type="AlphaFoldDB" id="A0AAD4I248"/>
<evidence type="ECO:0000313" key="8">
    <source>
        <dbReference type="Proteomes" id="UP001197093"/>
    </source>
</evidence>
<feature type="transmembrane region" description="Helical" evidence="5">
    <location>
        <begin position="344"/>
        <end position="361"/>
    </location>
</feature>
<dbReference type="PANTHER" id="PTHR23501:SF195">
    <property type="entry name" value="PEP5"/>
    <property type="match status" value="1"/>
</dbReference>
<keyword evidence="8" id="KW-1185">Reference proteome</keyword>
<dbReference type="GO" id="GO:0022857">
    <property type="term" value="F:transmembrane transporter activity"/>
    <property type="evidence" value="ECO:0007669"/>
    <property type="project" value="InterPro"/>
</dbReference>
<dbReference type="Pfam" id="PF07690">
    <property type="entry name" value="MFS_1"/>
    <property type="match status" value="1"/>
</dbReference>
<dbReference type="EMBL" id="JAHCVI010000001">
    <property type="protein sequence ID" value="KAG7291976.1"/>
    <property type="molecule type" value="Genomic_DNA"/>
</dbReference>
<dbReference type="InterPro" id="IPR020846">
    <property type="entry name" value="MFS_dom"/>
</dbReference>
<dbReference type="Proteomes" id="UP001197093">
    <property type="component" value="Unassembled WGS sequence"/>
</dbReference>
<feature type="transmembrane region" description="Helical" evidence="5">
    <location>
        <begin position="192"/>
        <end position="213"/>
    </location>
</feature>
<evidence type="ECO:0000256" key="1">
    <source>
        <dbReference type="ARBA" id="ARBA00004141"/>
    </source>
</evidence>
<gene>
    <name evidence="7" type="ORF">NEMBOFW57_002005</name>
</gene>